<comment type="caution">
    <text evidence="2">The sequence shown here is derived from an EMBL/GenBank/DDBJ whole genome shotgun (WGS) entry which is preliminary data.</text>
</comment>
<proteinExistence type="predicted"/>
<feature type="chain" id="PRO_5041981724" evidence="1">
    <location>
        <begin position="21"/>
        <end position="128"/>
    </location>
</feature>
<name>A0AAD9PLC2_9APIC</name>
<reference evidence="2" key="1">
    <citation type="journal article" date="2023" name="Nat. Microbiol.">
        <title>Babesia duncani multi-omics identifies virulence factors and drug targets.</title>
        <authorList>
            <person name="Singh P."/>
            <person name="Lonardi S."/>
            <person name="Liang Q."/>
            <person name="Vydyam P."/>
            <person name="Khabirova E."/>
            <person name="Fang T."/>
            <person name="Gihaz S."/>
            <person name="Thekkiniath J."/>
            <person name="Munshi M."/>
            <person name="Abel S."/>
            <person name="Ciampossin L."/>
            <person name="Batugedara G."/>
            <person name="Gupta M."/>
            <person name="Lu X.M."/>
            <person name="Lenz T."/>
            <person name="Chakravarty S."/>
            <person name="Cornillot E."/>
            <person name="Hu Y."/>
            <person name="Ma W."/>
            <person name="Gonzalez L.M."/>
            <person name="Sanchez S."/>
            <person name="Estrada K."/>
            <person name="Sanchez-Flores A."/>
            <person name="Montero E."/>
            <person name="Harb O.S."/>
            <person name="Le Roch K.G."/>
            <person name="Mamoun C.B."/>
        </authorList>
    </citation>
    <scope>NUCLEOTIDE SEQUENCE</scope>
    <source>
        <strain evidence="2">WA1</strain>
    </source>
</reference>
<feature type="signal peptide" evidence="1">
    <location>
        <begin position="1"/>
        <end position="20"/>
    </location>
</feature>
<keyword evidence="1" id="KW-0732">Signal</keyword>
<keyword evidence="3" id="KW-1185">Reference proteome</keyword>
<dbReference type="RefSeq" id="XP_067803355.1">
    <property type="nucleotide sequence ID" value="XM_067946791.1"/>
</dbReference>
<protein>
    <submittedName>
        <fullName evidence="2">Uncharacterized protein</fullName>
    </submittedName>
</protein>
<dbReference type="KEGG" id="bdw:94336058"/>
<evidence type="ECO:0000313" key="2">
    <source>
        <dbReference type="EMBL" id="KAK2196513.1"/>
    </source>
</evidence>
<evidence type="ECO:0000313" key="3">
    <source>
        <dbReference type="Proteomes" id="UP001214638"/>
    </source>
</evidence>
<organism evidence="2 3">
    <name type="scientific">Babesia duncani</name>
    <dbReference type="NCBI Taxonomy" id="323732"/>
    <lineage>
        <taxon>Eukaryota</taxon>
        <taxon>Sar</taxon>
        <taxon>Alveolata</taxon>
        <taxon>Apicomplexa</taxon>
        <taxon>Aconoidasida</taxon>
        <taxon>Piroplasmida</taxon>
        <taxon>Babesiidae</taxon>
        <taxon>Babesia</taxon>
    </lineage>
</organism>
<dbReference type="Proteomes" id="UP001214638">
    <property type="component" value="Unassembled WGS sequence"/>
</dbReference>
<sequence>MNPLILIAFLGGIMCNEILTQEHNLSHLMPCSEIFDETSDVVKYCEHGTCRLDPTDDGYFAIVCDCSHLKTTDYYYGGPRCEHKQAIYYKSAVWGPRNTCWLEDLLALNVWKNDFKRVGNLSVVNPGN</sequence>
<gene>
    <name evidence="2" type="ORF">BdWA1_001760</name>
</gene>
<dbReference type="AlphaFoldDB" id="A0AAD9PLC2"/>
<accession>A0AAD9PLC2</accession>
<dbReference type="EMBL" id="JALLKP010000002">
    <property type="protein sequence ID" value="KAK2196513.1"/>
    <property type="molecule type" value="Genomic_DNA"/>
</dbReference>
<dbReference type="GeneID" id="94336058"/>
<evidence type="ECO:0000256" key="1">
    <source>
        <dbReference type="SAM" id="SignalP"/>
    </source>
</evidence>